<name>A0ABQ2IRU7_9PSEU</name>
<accession>A0ABQ2IRU7</accession>
<protein>
    <recommendedName>
        <fullName evidence="3">Restriction endonuclease</fullName>
    </recommendedName>
</protein>
<proteinExistence type="predicted"/>
<keyword evidence="2" id="KW-1185">Reference proteome</keyword>
<comment type="caution">
    <text evidence="1">The sequence shown here is derived from an EMBL/GenBank/DDBJ whole genome shotgun (WGS) entry which is preliminary data.</text>
</comment>
<reference evidence="2" key="1">
    <citation type="journal article" date="2019" name="Int. J. Syst. Evol. Microbiol.">
        <title>The Global Catalogue of Microorganisms (GCM) 10K type strain sequencing project: providing services to taxonomists for standard genome sequencing and annotation.</title>
        <authorList>
            <consortium name="The Broad Institute Genomics Platform"/>
            <consortium name="The Broad Institute Genome Sequencing Center for Infectious Disease"/>
            <person name="Wu L."/>
            <person name="Ma J."/>
        </authorList>
    </citation>
    <scope>NUCLEOTIDE SEQUENCE [LARGE SCALE GENOMIC DNA]</scope>
    <source>
        <strain evidence="2">CGMCC 4.7319</strain>
    </source>
</reference>
<organism evidence="1 2">
    <name type="scientific">Lentzea pudingi</name>
    <dbReference type="NCBI Taxonomy" id="1789439"/>
    <lineage>
        <taxon>Bacteria</taxon>
        <taxon>Bacillati</taxon>
        <taxon>Actinomycetota</taxon>
        <taxon>Actinomycetes</taxon>
        <taxon>Pseudonocardiales</taxon>
        <taxon>Pseudonocardiaceae</taxon>
        <taxon>Lentzea</taxon>
    </lineage>
</organism>
<dbReference type="EMBL" id="BMNC01000025">
    <property type="protein sequence ID" value="GGN27466.1"/>
    <property type="molecule type" value="Genomic_DNA"/>
</dbReference>
<evidence type="ECO:0000313" key="2">
    <source>
        <dbReference type="Proteomes" id="UP000597656"/>
    </source>
</evidence>
<evidence type="ECO:0008006" key="3">
    <source>
        <dbReference type="Google" id="ProtNLM"/>
    </source>
</evidence>
<evidence type="ECO:0000313" key="1">
    <source>
        <dbReference type="EMBL" id="GGN27466.1"/>
    </source>
</evidence>
<gene>
    <name evidence="1" type="ORF">GCM10011609_82800</name>
</gene>
<sequence length="132" mass="14197">MEGRVPAGTRPSALLDAVPLVEITYASHVPTPVLEDLAAMLPHAVSLAVECPEEPYDGDLQPGDVDLRFRQRGPLDSTGMDLVVEVRSKWFESRAQGRQERVDDLCAAIADATGLADVGVYLSLPIAAWAQT</sequence>
<dbReference type="Proteomes" id="UP000597656">
    <property type="component" value="Unassembled WGS sequence"/>
</dbReference>
<dbReference type="RefSeq" id="WP_229694245.1">
    <property type="nucleotide sequence ID" value="NZ_BMNC01000025.1"/>
</dbReference>